<dbReference type="InterPro" id="IPR016035">
    <property type="entry name" value="Acyl_Trfase/lysoPLipase"/>
</dbReference>
<accession>A0A9N9CJ31</accession>
<gene>
    <name evidence="6" type="ORF">DERYTH_LOCUS7629</name>
</gene>
<feature type="non-terminal residue" evidence="6">
    <location>
        <position position="1"/>
    </location>
</feature>
<dbReference type="SUPFAM" id="SSF52151">
    <property type="entry name" value="FabD/lysophospholipase-like"/>
    <property type="match status" value="1"/>
</dbReference>
<dbReference type="InterPro" id="IPR011990">
    <property type="entry name" value="TPR-like_helical_dom_sf"/>
</dbReference>
<evidence type="ECO:0000256" key="3">
    <source>
        <dbReference type="PROSITE-ProRule" id="PRU01161"/>
    </source>
</evidence>
<proteinExistence type="inferred from homology"/>
<keyword evidence="7" id="KW-1185">Reference proteome</keyword>
<dbReference type="Gene3D" id="1.25.40.10">
    <property type="entry name" value="Tetratricopeptide repeat domain"/>
    <property type="match status" value="1"/>
</dbReference>
<feature type="short sequence motif" description="GXGXXG" evidence="3">
    <location>
        <begin position="440"/>
        <end position="445"/>
    </location>
</feature>
<dbReference type="AlphaFoldDB" id="A0A9N9CJ31"/>
<evidence type="ECO:0000256" key="2">
    <source>
        <dbReference type="ARBA" id="ARBA00023098"/>
    </source>
</evidence>
<name>A0A9N9CJ31_9GLOM</name>
<organism evidence="6 7">
    <name type="scientific">Dentiscutata erythropus</name>
    <dbReference type="NCBI Taxonomy" id="1348616"/>
    <lineage>
        <taxon>Eukaryota</taxon>
        <taxon>Fungi</taxon>
        <taxon>Fungi incertae sedis</taxon>
        <taxon>Mucoromycota</taxon>
        <taxon>Glomeromycotina</taxon>
        <taxon>Glomeromycetes</taxon>
        <taxon>Diversisporales</taxon>
        <taxon>Gigasporaceae</taxon>
        <taxon>Dentiscutata</taxon>
    </lineage>
</organism>
<feature type="short sequence motif" description="GXSXG" evidence="3">
    <location>
        <begin position="472"/>
        <end position="476"/>
    </location>
</feature>
<protein>
    <submittedName>
        <fullName evidence="6">10840_t:CDS:1</fullName>
    </submittedName>
</protein>
<dbReference type="GO" id="GO:0047372">
    <property type="term" value="F:monoacylglycerol lipase activity"/>
    <property type="evidence" value="ECO:0007669"/>
    <property type="project" value="TreeGrafter"/>
</dbReference>
<evidence type="ECO:0000256" key="1">
    <source>
        <dbReference type="ARBA" id="ARBA00010240"/>
    </source>
</evidence>
<dbReference type="EMBL" id="CAJVPY010003756">
    <property type="protein sequence ID" value="CAG8600795.1"/>
    <property type="molecule type" value="Genomic_DNA"/>
</dbReference>
<dbReference type="Gene3D" id="3.40.1090.10">
    <property type="entry name" value="Cytosolic phospholipase A2 catalytic domain"/>
    <property type="match status" value="1"/>
</dbReference>
<comment type="caution">
    <text evidence="6">The sequence shown here is derived from an EMBL/GenBank/DDBJ whole genome shotgun (WGS) entry which is preliminary data.</text>
</comment>
<keyword evidence="3" id="KW-0378">Hydrolase</keyword>
<dbReference type="PROSITE" id="PS51635">
    <property type="entry name" value="PNPLA"/>
    <property type="match status" value="1"/>
</dbReference>
<feature type="active site" description="Nucleophile" evidence="3">
    <location>
        <position position="474"/>
    </location>
</feature>
<dbReference type="SUPFAM" id="SSF48452">
    <property type="entry name" value="TPR-like"/>
    <property type="match status" value="1"/>
</dbReference>
<dbReference type="Pfam" id="PF01734">
    <property type="entry name" value="Patatin"/>
    <property type="match status" value="1"/>
</dbReference>
<evidence type="ECO:0000313" key="6">
    <source>
        <dbReference type="EMBL" id="CAG8600795.1"/>
    </source>
</evidence>
<dbReference type="Proteomes" id="UP000789405">
    <property type="component" value="Unassembled WGS sequence"/>
</dbReference>
<dbReference type="GO" id="GO:0016042">
    <property type="term" value="P:lipid catabolic process"/>
    <property type="evidence" value="ECO:0007669"/>
    <property type="project" value="UniProtKB-UniRule"/>
</dbReference>
<keyword evidence="4" id="KW-0175">Coiled coil</keyword>
<reference evidence="6" key="1">
    <citation type="submission" date="2021-06" db="EMBL/GenBank/DDBJ databases">
        <authorList>
            <person name="Kallberg Y."/>
            <person name="Tangrot J."/>
            <person name="Rosling A."/>
        </authorList>
    </citation>
    <scope>NUCLEOTIDE SEQUENCE</scope>
    <source>
        <strain evidence="6">MA453B</strain>
    </source>
</reference>
<comment type="similarity">
    <text evidence="1">Belongs to the patatin family.</text>
</comment>
<feature type="domain" description="PNPLA" evidence="5">
    <location>
        <begin position="436"/>
        <end position="627"/>
    </location>
</feature>
<feature type="coiled-coil region" evidence="4">
    <location>
        <begin position="185"/>
        <end position="212"/>
    </location>
</feature>
<dbReference type="PANTHER" id="PTHR32176">
    <property type="entry name" value="XYLOSE ISOMERASE"/>
    <property type="match status" value="1"/>
</dbReference>
<dbReference type="OrthoDB" id="1658288at2759"/>
<dbReference type="PANTHER" id="PTHR32176:SF92">
    <property type="entry name" value="XYLOSE ISOMERASE"/>
    <property type="match status" value="1"/>
</dbReference>
<feature type="short sequence motif" description="DGA/G" evidence="3">
    <location>
        <begin position="614"/>
        <end position="616"/>
    </location>
</feature>
<keyword evidence="3" id="KW-0442">Lipid degradation</keyword>
<feature type="active site" description="Proton acceptor" evidence="3">
    <location>
        <position position="614"/>
    </location>
</feature>
<dbReference type="GO" id="GO:0004620">
    <property type="term" value="F:phospholipase activity"/>
    <property type="evidence" value="ECO:0007669"/>
    <property type="project" value="TreeGrafter"/>
</dbReference>
<evidence type="ECO:0000313" key="7">
    <source>
        <dbReference type="Proteomes" id="UP000789405"/>
    </source>
</evidence>
<sequence length="709" mass="81277">KLRGNIVLCLYHFHKTFLEASFYALSMIYLQISKTTLQELLDAKKIFDEVRDGNFDDISSGLGTCFDSKSLVKIGDGEIIYHNSEIQDVICDGMVKISAQLLHKVNRRLECYWGQWGIRTLSSATLYNNVRDSFPPFIAFKAVSFGSRYAINLAATKYLGWVLISKKIVHGKSEKELVYLVKNIFNSTLNKKDELEKIAKELDKNFHELRKKNVEIHLENGERNNDSNEYEDDAREMPFEARLEEILNITRINLIILDLLHSSRETLEDILWVIGREEEFSEEFPEEFPEEFSESIQELCEYSKTAANCEQLAEKEVNRLNSLNHWQEALNNYEHALKINPNRQDLQLNCAKCLLKLSNIAYCKQANYKKAANKALRLDSKNKLAGNQKDLLKSLIVQDNIDRSIDRYEKEKSDIKYEIDFLNNSHNNESPVYNILSIDGGGIRGILPALWLSEIESRIHRPISHLFNMIAGTSTGGIIAAGLSASWFSQSNTSYEYSDSRPRFLASEILNIYKNEAKELFTTNSSFFKYIITKREVYKRWLLFGKMKLDKALTELVIPAVNEINITQLHIFTSYDGRENASKNDSFVDVLMSTTAASTFSPPYEIMNKGFFLDGGLTLNNPALEAYNQAKRYNVSEENIHVLFLGTGSYIPAFLGTNVHNVMMSPKEDESEKIPYLLELGYQYIEELDCSDDNPINKLVESLENKNNN</sequence>
<dbReference type="GO" id="GO:0046486">
    <property type="term" value="P:glycerolipid metabolic process"/>
    <property type="evidence" value="ECO:0007669"/>
    <property type="project" value="UniProtKB-ARBA"/>
</dbReference>
<dbReference type="InterPro" id="IPR002641">
    <property type="entry name" value="PNPLA_dom"/>
</dbReference>
<evidence type="ECO:0000259" key="5">
    <source>
        <dbReference type="PROSITE" id="PS51635"/>
    </source>
</evidence>
<keyword evidence="2 3" id="KW-0443">Lipid metabolism</keyword>
<evidence type="ECO:0000256" key="4">
    <source>
        <dbReference type="SAM" id="Coils"/>
    </source>
</evidence>
<dbReference type="CDD" id="cd07199">
    <property type="entry name" value="Pat17_PNPLA8_PNPLA9_like"/>
    <property type="match status" value="1"/>
</dbReference>